<comment type="caution">
    <text evidence="10">The sequence shown here is derived from an EMBL/GenBank/DDBJ whole genome shotgun (WGS) entry which is preliminary data.</text>
</comment>
<keyword evidence="4" id="KW-0813">Transport</keyword>
<evidence type="ECO:0000256" key="4">
    <source>
        <dbReference type="ARBA" id="ARBA00022448"/>
    </source>
</evidence>
<keyword evidence="9" id="KW-0066">ATP synthesis</keyword>
<gene>
    <name evidence="10" type="ORF">V2H45_23680</name>
</gene>
<dbReference type="PANTHER" id="PTHR11693:SF22">
    <property type="entry name" value="ATP SYNTHASE SUBUNIT GAMMA, MITOCHONDRIAL"/>
    <property type="match status" value="1"/>
</dbReference>
<sequence length="303" mass="34366">MTSIQSLQRQIHTATDLRSVVKMMKVLAAVNIHQYEQAVASLSEYSQTIEKGLYVVLKTMHPQGFIQANGIHEPLKSTPFALTQFSGKRCGAIVFGSEQGMCGQFNEQIARYAIAEIQHAEIAADRLSVFTVGTRIIPPLETAGFAIAQTFEMPSSLAGITPMVQEMLIQIETWRDRDRIDRILLFYNRLHASTFSEPSKLQLLPLDRQWLQTIAQRTWQSRSLPTFTMASDRLFASLLRQYFFISLYRAFVESLASENASRLASMQIAEKNIEERIAEFTIAYQQERQTAITAELLEIVTAY</sequence>
<keyword evidence="7" id="KW-0472">Membrane</keyword>
<dbReference type="SUPFAM" id="SSF52943">
    <property type="entry name" value="ATP synthase (F1-ATPase), gamma subunit"/>
    <property type="match status" value="1"/>
</dbReference>
<dbReference type="Pfam" id="PF00231">
    <property type="entry name" value="ATP-synt"/>
    <property type="match status" value="1"/>
</dbReference>
<dbReference type="Proteomes" id="UP001333818">
    <property type="component" value="Unassembled WGS sequence"/>
</dbReference>
<dbReference type="CDD" id="cd12151">
    <property type="entry name" value="F1-ATPase_gamma"/>
    <property type="match status" value="1"/>
</dbReference>
<evidence type="ECO:0000256" key="6">
    <source>
        <dbReference type="ARBA" id="ARBA00023065"/>
    </source>
</evidence>
<dbReference type="Gene3D" id="1.10.287.80">
    <property type="entry name" value="ATP synthase, gamma subunit, helix hairpin domain"/>
    <property type="match status" value="1"/>
</dbReference>
<evidence type="ECO:0000256" key="3">
    <source>
        <dbReference type="ARBA" id="ARBA00007681"/>
    </source>
</evidence>
<comment type="subcellular location">
    <subcellularLocation>
        <location evidence="2">Membrane</location>
        <topology evidence="2">Peripheral membrane protein</topology>
    </subcellularLocation>
</comment>
<dbReference type="GO" id="GO:0045259">
    <property type="term" value="C:proton-transporting ATP synthase complex"/>
    <property type="evidence" value="ECO:0007669"/>
    <property type="project" value="UniProtKB-KW"/>
</dbReference>
<protein>
    <submittedName>
        <fullName evidence="10">F0F1 ATP synthase subunit gamma</fullName>
    </submittedName>
</protein>
<evidence type="ECO:0000313" key="11">
    <source>
        <dbReference type="Proteomes" id="UP001333818"/>
    </source>
</evidence>
<organism evidence="10 11">
    <name type="scientific">Tumidithrix elongata BACA0141</name>
    <dbReference type="NCBI Taxonomy" id="2716417"/>
    <lineage>
        <taxon>Bacteria</taxon>
        <taxon>Bacillati</taxon>
        <taxon>Cyanobacteriota</taxon>
        <taxon>Cyanophyceae</taxon>
        <taxon>Pseudanabaenales</taxon>
        <taxon>Pseudanabaenaceae</taxon>
        <taxon>Tumidithrix</taxon>
        <taxon>Tumidithrix elongata</taxon>
    </lineage>
</organism>
<dbReference type="EMBL" id="JAZBJZ010000166">
    <property type="protein sequence ID" value="MEE3719747.1"/>
    <property type="molecule type" value="Genomic_DNA"/>
</dbReference>
<dbReference type="RefSeq" id="WP_330486184.1">
    <property type="nucleotide sequence ID" value="NZ_JAZBJZ010000166.1"/>
</dbReference>
<dbReference type="InterPro" id="IPR000131">
    <property type="entry name" value="ATP_synth_F1_gsu"/>
</dbReference>
<keyword evidence="11" id="KW-1185">Reference proteome</keyword>
<evidence type="ECO:0000256" key="2">
    <source>
        <dbReference type="ARBA" id="ARBA00004170"/>
    </source>
</evidence>
<evidence type="ECO:0000256" key="8">
    <source>
        <dbReference type="ARBA" id="ARBA00023196"/>
    </source>
</evidence>
<reference evidence="10" key="1">
    <citation type="submission" date="2024-01" db="EMBL/GenBank/DDBJ databases">
        <title>Bank of Algae and Cyanobacteria of the Azores (BACA) strain genomes.</title>
        <authorList>
            <person name="Luz R."/>
            <person name="Cordeiro R."/>
            <person name="Fonseca A."/>
            <person name="Goncalves V."/>
        </authorList>
    </citation>
    <scope>NUCLEOTIDE SEQUENCE</scope>
    <source>
        <strain evidence="10">BACA0141</strain>
    </source>
</reference>
<dbReference type="NCBIfam" id="TIGR03323">
    <property type="entry name" value="alt_F1F0_F1_gam"/>
    <property type="match status" value="1"/>
</dbReference>
<dbReference type="GO" id="GO:0046933">
    <property type="term" value="F:proton-transporting ATP synthase activity, rotational mechanism"/>
    <property type="evidence" value="ECO:0007669"/>
    <property type="project" value="InterPro"/>
</dbReference>
<dbReference type="AlphaFoldDB" id="A0AAW9Q3A2"/>
<proteinExistence type="inferred from homology"/>
<dbReference type="Gene3D" id="3.40.1380.10">
    <property type="match status" value="1"/>
</dbReference>
<keyword evidence="6" id="KW-0406">Ion transport</keyword>
<name>A0AAW9Q3A2_9CYAN</name>
<keyword evidence="5" id="KW-0375">Hydrogen ion transport</keyword>
<dbReference type="InterPro" id="IPR035968">
    <property type="entry name" value="ATP_synth_F1_ATPase_gsu"/>
</dbReference>
<comment type="function">
    <text evidence="1">Produces ATP from ADP in the presence of a proton gradient across the membrane. The gamma chain is believed to be important in regulating ATPase activity and the flow of protons through the CF(0) complex.</text>
</comment>
<dbReference type="PANTHER" id="PTHR11693">
    <property type="entry name" value="ATP SYNTHASE GAMMA CHAIN"/>
    <property type="match status" value="1"/>
</dbReference>
<keyword evidence="8" id="KW-0139">CF(1)</keyword>
<evidence type="ECO:0000313" key="10">
    <source>
        <dbReference type="EMBL" id="MEE3719747.1"/>
    </source>
</evidence>
<dbReference type="PRINTS" id="PR00126">
    <property type="entry name" value="ATPASEGAMMA"/>
</dbReference>
<evidence type="ECO:0000256" key="5">
    <source>
        <dbReference type="ARBA" id="ARBA00022781"/>
    </source>
</evidence>
<comment type="similarity">
    <text evidence="3">Belongs to the ATPase gamma chain family.</text>
</comment>
<evidence type="ECO:0000256" key="7">
    <source>
        <dbReference type="ARBA" id="ARBA00023136"/>
    </source>
</evidence>
<dbReference type="InterPro" id="IPR017709">
    <property type="entry name" value="Alt_ATP_synth_F1_gsu"/>
</dbReference>
<accession>A0AAW9Q3A2</accession>
<evidence type="ECO:0000256" key="9">
    <source>
        <dbReference type="ARBA" id="ARBA00023310"/>
    </source>
</evidence>
<evidence type="ECO:0000256" key="1">
    <source>
        <dbReference type="ARBA" id="ARBA00003456"/>
    </source>
</evidence>